<name>A0A291LHK3_9CAUD</name>
<protein>
    <recommendedName>
        <fullName evidence="1">HNH nuclease domain-containing protein</fullName>
    </recommendedName>
</protein>
<evidence type="ECO:0000313" key="2">
    <source>
        <dbReference type="EMBL" id="ATI18555.1"/>
    </source>
</evidence>
<reference evidence="2" key="1">
    <citation type="submission" date="2017-08" db="EMBL/GenBank/DDBJ databases">
        <authorList>
            <person name="de Groot N.N."/>
        </authorList>
    </citation>
    <scope>NUCLEOTIDE SEQUENCE</scope>
</reference>
<evidence type="ECO:0000259" key="1">
    <source>
        <dbReference type="Pfam" id="PF13392"/>
    </source>
</evidence>
<proteinExistence type="predicted"/>
<dbReference type="EMBL" id="MF774688">
    <property type="protein sequence ID" value="ATI18555.1"/>
    <property type="molecule type" value="Genomic_DNA"/>
</dbReference>
<accession>A0A291LHK3</accession>
<dbReference type="InterPro" id="IPR003615">
    <property type="entry name" value="HNH_nuc"/>
</dbReference>
<feature type="domain" description="HNH nuclease" evidence="1">
    <location>
        <begin position="53"/>
        <end position="96"/>
    </location>
</feature>
<dbReference type="Gene3D" id="3.90.75.20">
    <property type="match status" value="1"/>
</dbReference>
<sequence>MITQQRLKELFEYNPDTGLFIRKIRVGNQIAGNIAGSLKKDGYVYIKIDSKPYKAHRLAFLYMEGYMPEEVDHINRDCSDNRWCNLRASNRQENNRNRKSWSKSGYLGVYWNKNTQKWQVKVKDKNSTFVFGGLFNYSDLLLAVETANNLRAELHGKTAVIEVFDPNRQMLTLQELNE</sequence>
<dbReference type="SUPFAM" id="SSF54060">
    <property type="entry name" value="His-Me finger endonucleases"/>
    <property type="match status" value="1"/>
</dbReference>
<dbReference type="Pfam" id="PF13392">
    <property type="entry name" value="HNH_3"/>
    <property type="match status" value="1"/>
</dbReference>
<organism evidence="2">
    <name type="scientific">Salmonella phage SP1a</name>
    <dbReference type="NCBI Taxonomy" id="2109652"/>
    <lineage>
        <taxon>Viruses</taxon>
        <taxon>Duplodnaviria</taxon>
        <taxon>Heunggongvirae</taxon>
        <taxon>Uroviricota</taxon>
        <taxon>Caudoviricetes</taxon>
        <taxon>Demerecviridae</taxon>
        <taxon>Markadamsvirinae</taxon>
        <taxon>Tequintavirus</taxon>
    </lineage>
</organism>
<dbReference type="InterPro" id="IPR044925">
    <property type="entry name" value="His-Me_finger_sf"/>
</dbReference>